<dbReference type="Proteomes" id="UP000502297">
    <property type="component" value="Chromosome"/>
</dbReference>
<accession>A0A6G8S030</accession>
<proteinExistence type="predicted"/>
<sequence>MTVGCAEPMSKKLHLNFHNNVLCIYKDSENTYLSLDKSFIVFIGEIQKSEPFKVIYSKDYINTPFPINLNQCLKIETNHLKLNKIYEVNLESNKNFSQRFCLIGKKKEIQVFQINDSCEEC</sequence>
<evidence type="ECO:0000313" key="2">
    <source>
        <dbReference type="Proteomes" id="UP000502297"/>
    </source>
</evidence>
<gene>
    <name evidence="1" type="ORF">G8E00_16015</name>
</gene>
<name>A0A6G8S030_9GAMM</name>
<dbReference type="EMBL" id="CP049801">
    <property type="protein sequence ID" value="QIO07562.1"/>
    <property type="molecule type" value="Genomic_DNA"/>
</dbReference>
<protein>
    <submittedName>
        <fullName evidence="1">Glycosyltransferase</fullName>
    </submittedName>
</protein>
<dbReference type="KEGG" id="asha:G8E00_16015"/>
<organism evidence="1 2">
    <name type="scientific">Acinetobacter shaoyimingii</name>
    <dbReference type="NCBI Taxonomy" id="2715164"/>
    <lineage>
        <taxon>Bacteria</taxon>
        <taxon>Pseudomonadati</taxon>
        <taxon>Pseudomonadota</taxon>
        <taxon>Gammaproteobacteria</taxon>
        <taxon>Moraxellales</taxon>
        <taxon>Moraxellaceae</taxon>
        <taxon>Acinetobacter</taxon>
    </lineage>
</organism>
<evidence type="ECO:0000313" key="1">
    <source>
        <dbReference type="EMBL" id="QIO07562.1"/>
    </source>
</evidence>
<dbReference type="GO" id="GO:0016740">
    <property type="term" value="F:transferase activity"/>
    <property type="evidence" value="ECO:0007669"/>
    <property type="project" value="UniProtKB-KW"/>
</dbReference>
<dbReference type="AlphaFoldDB" id="A0A6G8S030"/>
<reference evidence="1 2" key="1">
    <citation type="submission" date="2020-03" db="EMBL/GenBank/DDBJ databases">
        <authorList>
            <person name="Zhu W."/>
        </authorList>
    </citation>
    <scope>NUCLEOTIDE SEQUENCE [LARGE SCALE GENOMIC DNA]</scope>
    <source>
        <strain evidence="1 2">323-1</strain>
    </source>
</reference>
<dbReference type="NCBIfam" id="NF045616">
    <property type="entry name" value="Acin_mostly_LP"/>
    <property type="match status" value="1"/>
</dbReference>
<dbReference type="InterPro" id="IPR054658">
    <property type="entry name" value="Extrcyto_LP"/>
</dbReference>
<keyword evidence="1" id="KW-0808">Transferase</keyword>
<keyword evidence="2" id="KW-1185">Reference proteome</keyword>